<dbReference type="Gene3D" id="1.10.287.110">
    <property type="entry name" value="DnaJ domain"/>
    <property type="match status" value="1"/>
</dbReference>
<evidence type="ECO:0000313" key="5">
    <source>
        <dbReference type="EMBL" id="OAE32725.1"/>
    </source>
</evidence>
<evidence type="ECO:0000313" key="7">
    <source>
        <dbReference type="Proteomes" id="UP001162541"/>
    </source>
</evidence>
<evidence type="ECO:0000259" key="3">
    <source>
        <dbReference type="PROSITE" id="PS50076"/>
    </source>
</evidence>
<evidence type="ECO:0000256" key="2">
    <source>
        <dbReference type="SAM" id="SignalP"/>
    </source>
</evidence>
<dbReference type="CDD" id="cd06257">
    <property type="entry name" value="DnaJ"/>
    <property type="match status" value="1"/>
</dbReference>
<keyword evidence="6" id="KW-1185">Reference proteome</keyword>
<feature type="chain" id="PRO_5042333818" description="J domain-containing protein" evidence="2">
    <location>
        <begin position="21"/>
        <end position="595"/>
    </location>
</feature>
<evidence type="ECO:0000256" key="1">
    <source>
        <dbReference type="SAM" id="MobiDB-lite"/>
    </source>
</evidence>
<dbReference type="InterPro" id="IPR001623">
    <property type="entry name" value="DnaJ_domain"/>
</dbReference>
<dbReference type="PROSITE" id="PS50076">
    <property type="entry name" value="DNAJ_2"/>
    <property type="match status" value="1"/>
</dbReference>
<dbReference type="Pfam" id="PF00226">
    <property type="entry name" value="DnaJ"/>
    <property type="match status" value="1"/>
</dbReference>
<evidence type="ECO:0000313" key="4">
    <source>
        <dbReference type="EMBL" id="BBN15131.1"/>
    </source>
</evidence>
<feature type="compositionally biased region" description="Gly residues" evidence="1">
    <location>
        <begin position="98"/>
        <end position="112"/>
    </location>
</feature>
<feature type="domain" description="J" evidence="3">
    <location>
        <begin position="22"/>
        <end position="86"/>
    </location>
</feature>
<name>A0A176WK47_MARPO</name>
<dbReference type="InterPro" id="IPR036249">
    <property type="entry name" value="Thioredoxin-like_sf"/>
</dbReference>
<sequence length="595" mass="64973">MAKPILGCAFLLLIVVGAEAKDPYKVLGVDKSASQQEIKKAFHKLSLKYHPDKNPSKSAQAKMAELSNAYELLSDEEKRKNYDLTGDESGRAPPESGFPGGGYNGFGGGSPGHHGRHDGGYQRTFYRNFQGGPDMGQYWTFHQSQQQAHASKKKEEASQGWSGFNFPFDFGSGGGGMFDTFFGSAGKKFQNARDSFGGFGGGDSGPKQRKSVEISKAVEQLDSSAFLEKVSGPEPDIWLVFFYRPVSSTEVDEKTSIVNSMAEDLSGIIQVGSVNCQVQSKLCRDNAPSVLHSNSPVLEIYTVPDKSTPYQFTGSWTEKGVKDFVVRNIPNLSTRLDNQKVIQLWTKLLDLPQAVLFTKKKETPAIWRALSGVFDKRIKFYDMQVESKMDTKIGQQFGVKTYPAVVGMLGNGEDYVVASEKIFAQTGKNMVKELKKFLEDLEKRSKAAGVGTTGPGSEEGVQFLTKANAAVLCGSNTPLCIIAVAESKEAQEKSKQILAELSQKTLVRRGSSYESKNPSVSYSMVHASKQSKFLKFFKGVTVRGSDIVLIAYKPRKGKYTVHKGPITMEEVESFVGGVLGGDTTLQTLSGEPVLS</sequence>
<reference evidence="4" key="2">
    <citation type="journal article" date="2019" name="Curr. Biol.">
        <title>Chromatin organization in early land plants reveals an ancestral association between H3K27me3, transposons, and constitutive heterochromatin.</title>
        <authorList>
            <person name="Montgomery S.A."/>
            <person name="Tanizawa Y."/>
            <person name="Galik B."/>
            <person name="Wang N."/>
            <person name="Ito T."/>
            <person name="Mochizuki T."/>
            <person name="Akimcheva S."/>
            <person name="Bowman J."/>
            <person name="Cognat V."/>
            <person name="Drouard L."/>
            <person name="Ekker H."/>
            <person name="Houng S."/>
            <person name="Kohchi T."/>
            <person name="Lin S."/>
            <person name="Liu L.D."/>
            <person name="Nakamura Y."/>
            <person name="Valeeva L.R."/>
            <person name="Shakirov E.V."/>
            <person name="Shippen D.E."/>
            <person name="Wei W."/>
            <person name="Yagura M."/>
            <person name="Yamaoka S."/>
            <person name="Yamato K.T."/>
            <person name="Liu C."/>
            <person name="Berger F."/>
        </authorList>
    </citation>
    <scope>NUCLEOTIDE SEQUENCE [LARGE SCALE GENOMIC DNA]</scope>
    <source>
        <strain evidence="4">Tak-1</strain>
    </source>
</reference>
<dbReference type="SUPFAM" id="SSF46565">
    <property type="entry name" value="Chaperone J-domain"/>
    <property type="match status" value="1"/>
</dbReference>
<reference evidence="5 6" key="1">
    <citation type="submission" date="2016-03" db="EMBL/GenBank/DDBJ databases">
        <title>Mechanisms controlling the formation of the plant cell surface in tip-growing cells are functionally conserved among land plants.</title>
        <authorList>
            <person name="Honkanen S."/>
            <person name="Jones V.A."/>
            <person name="Morieri G."/>
            <person name="Champion C."/>
            <person name="Hetherington A.J."/>
            <person name="Kelly S."/>
            <person name="Saint-Marcoux D."/>
            <person name="Proust H."/>
            <person name="Prescott H."/>
            <person name="Dolan L."/>
        </authorList>
    </citation>
    <scope>NUCLEOTIDE SEQUENCE [LARGE SCALE GENOMIC DNA]</scope>
    <source>
        <strain evidence="6">cv. Tak-1 and cv. Tak-2</strain>
        <tissue evidence="5">Whole gametophyte</tissue>
    </source>
</reference>
<protein>
    <recommendedName>
        <fullName evidence="3">J domain-containing protein</fullName>
    </recommendedName>
</protein>
<dbReference type="Proteomes" id="UP001162541">
    <property type="component" value="Chromosome 6"/>
</dbReference>
<dbReference type="AlphaFoldDB" id="A0A176WK47"/>
<dbReference type="Proteomes" id="UP000077202">
    <property type="component" value="Unassembled WGS sequence"/>
</dbReference>
<gene>
    <name evidence="5" type="ORF">AXG93_107s1080</name>
    <name evidence="4" type="ORF">Mp_6g17310</name>
</gene>
<accession>A0A176WK47</accession>
<dbReference type="SUPFAM" id="SSF52833">
    <property type="entry name" value="Thioredoxin-like"/>
    <property type="match status" value="1"/>
</dbReference>
<dbReference type="InterPro" id="IPR052842">
    <property type="entry name" value="ER_Co-chaperone"/>
</dbReference>
<proteinExistence type="predicted"/>
<feature type="signal peptide" evidence="2">
    <location>
        <begin position="1"/>
        <end position="20"/>
    </location>
</feature>
<dbReference type="InterPro" id="IPR036869">
    <property type="entry name" value="J_dom_sf"/>
</dbReference>
<reference evidence="7" key="3">
    <citation type="journal article" date="2020" name="Curr. Biol.">
        <title>Chromatin organization in early land plants reveals an ancestral association between H3K27me3, transposons, and constitutive heterochromatin.</title>
        <authorList>
            <person name="Montgomery S.A."/>
            <person name="Tanizawa Y."/>
            <person name="Galik B."/>
            <person name="Wang N."/>
            <person name="Ito T."/>
            <person name="Mochizuki T."/>
            <person name="Akimcheva S."/>
            <person name="Bowman J.L."/>
            <person name="Cognat V."/>
            <person name="Marechal-Drouard L."/>
            <person name="Ekker H."/>
            <person name="Hong S.F."/>
            <person name="Kohchi T."/>
            <person name="Lin S.S."/>
            <person name="Liu L.D."/>
            <person name="Nakamura Y."/>
            <person name="Valeeva L.R."/>
            <person name="Shakirov E.V."/>
            <person name="Shippen D.E."/>
            <person name="Wei W.L."/>
            <person name="Yagura M."/>
            <person name="Yamaoka S."/>
            <person name="Yamato K.T."/>
            <person name="Liu C."/>
            <person name="Berger F."/>
        </authorList>
    </citation>
    <scope>NUCLEOTIDE SEQUENCE [LARGE SCALE GENOMIC DNA]</scope>
    <source>
        <strain evidence="7">Tak-1</strain>
    </source>
</reference>
<dbReference type="EMBL" id="LVLJ01000744">
    <property type="protein sequence ID" value="OAE32725.1"/>
    <property type="molecule type" value="Genomic_DNA"/>
</dbReference>
<dbReference type="Gene3D" id="3.40.30.10">
    <property type="entry name" value="Glutaredoxin"/>
    <property type="match status" value="1"/>
</dbReference>
<dbReference type="PANTHER" id="PTHR45184">
    <property type="entry name" value="DNAJ PROTEIN ERDJ3A"/>
    <property type="match status" value="1"/>
</dbReference>
<keyword evidence="2" id="KW-0732">Signal</keyword>
<evidence type="ECO:0000313" key="6">
    <source>
        <dbReference type="Proteomes" id="UP000077202"/>
    </source>
</evidence>
<dbReference type="EMBL" id="AP019871">
    <property type="protein sequence ID" value="BBN15131.1"/>
    <property type="molecule type" value="Genomic_DNA"/>
</dbReference>
<feature type="region of interest" description="Disordered" evidence="1">
    <location>
        <begin position="82"/>
        <end position="123"/>
    </location>
</feature>
<dbReference type="PANTHER" id="PTHR45184:SF1">
    <property type="entry name" value="DNAJ PROTEIN ERDJ3A"/>
    <property type="match status" value="1"/>
</dbReference>
<dbReference type="PRINTS" id="PR00625">
    <property type="entry name" value="JDOMAIN"/>
</dbReference>
<dbReference type="SMART" id="SM00271">
    <property type="entry name" value="DnaJ"/>
    <property type="match status" value="1"/>
</dbReference>
<organism evidence="5 6">
    <name type="scientific">Marchantia polymorpha subsp. ruderalis</name>
    <dbReference type="NCBI Taxonomy" id="1480154"/>
    <lineage>
        <taxon>Eukaryota</taxon>
        <taxon>Viridiplantae</taxon>
        <taxon>Streptophyta</taxon>
        <taxon>Embryophyta</taxon>
        <taxon>Marchantiophyta</taxon>
        <taxon>Marchantiopsida</taxon>
        <taxon>Marchantiidae</taxon>
        <taxon>Marchantiales</taxon>
        <taxon>Marchantiaceae</taxon>
        <taxon>Marchantia</taxon>
    </lineage>
</organism>